<dbReference type="Proteomes" id="UP000015100">
    <property type="component" value="Unassembled WGS sequence"/>
</dbReference>
<reference evidence="1 2" key="1">
    <citation type="journal article" date="2013" name="PLoS Genet.">
        <title>Genomic mechanisms accounting for the adaptation to parasitism in nematode-trapping fungi.</title>
        <authorList>
            <person name="Meerupati T."/>
            <person name="Andersson K.M."/>
            <person name="Friman E."/>
            <person name="Kumar D."/>
            <person name="Tunlid A."/>
            <person name="Ahren D."/>
        </authorList>
    </citation>
    <scope>NUCLEOTIDE SEQUENCE [LARGE SCALE GENOMIC DNA]</scope>
    <source>
        <strain evidence="1 2">CBS 200.50</strain>
    </source>
</reference>
<reference evidence="2" key="2">
    <citation type="submission" date="2013-04" db="EMBL/GenBank/DDBJ databases">
        <title>Genomic mechanisms accounting for the adaptation to parasitism in nematode-trapping fungi.</title>
        <authorList>
            <person name="Ahren D.G."/>
        </authorList>
    </citation>
    <scope>NUCLEOTIDE SEQUENCE [LARGE SCALE GENOMIC DNA]</scope>
    <source>
        <strain evidence="2">CBS 200.50</strain>
    </source>
</reference>
<dbReference type="AlphaFoldDB" id="S8BKY3"/>
<dbReference type="EMBL" id="AQGS01001002">
    <property type="protein sequence ID" value="EPS35897.1"/>
    <property type="molecule type" value="Genomic_DNA"/>
</dbReference>
<keyword evidence="2" id="KW-1185">Reference proteome</keyword>
<dbReference type="HOGENOM" id="CLU_1255947_0_0_1"/>
<accession>S8BKY3</accession>
<protein>
    <submittedName>
        <fullName evidence="1">Uncharacterized protein</fullName>
    </submittedName>
</protein>
<evidence type="ECO:0000313" key="2">
    <source>
        <dbReference type="Proteomes" id="UP000015100"/>
    </source>
</evidence>
<gene>
    <name evidence="1" type="ORF">H072_10624</name>
</gene>
<organism evidence="1 2">
    <name type="scientific">Dactylellina haptotyla (strain CBS 200.50)</name>
    <name type="common">Nematode-trapping fungus</name>
    <name type="synonym">Monacrosporium haptotylum</name>
    <dbReference type="NCBI Taxonomy" id="1284197"/>
    <lineage>
        <taxon>Eukaryota</taxon>
        <taxon>Fungi</taxon>
        <taxon>Dikarya</taxon>
        <taxon>Ascomycota</taxon>
        <taxon>Pezizomycotina</taxon>
        <taxon>Orbiliomycetes</taxon>
        <taxon>Orbiliales</taxon>
        <taxon>Orbiliaceae</taxon>
        <taxon>Dactylellina</taxon>
    </lineage>
</organism>
<evidence type="ECO:0000313" key="1">
    <source>
        <dbReference type="EMBL" id="EPS35897.1"/>
    </source>
</evidence>
<dbReference type="OrthoDB" id="5419852at2759"/>
<sequence length="220" mass="24644">MARLLGAADEEVLDLKSKGYAGLIIPCYPSYDRGTADLKITVHLLATDSTPPKKKMKHKSLTRLLDVLSNPKELSVTFLLHFSKFYEFGTFHNAIGKCERNSDPSGLPCPCYPCPGKIKCLTIIPSETGELTNQTFDKVVEWAYTGDYLPTVAKCRFGMGQTLEDEMLDKRIAAAGMLLGCDPLLVLAIEKLRERMEDQIIIEEELARQDQWTKFSHKVA</sequence>
<name>S8BKY3_DACHA</name>
<proteinExistence type="predicted"/>
<comment type="caution">
    <text evidence="1">The sequence shown here is derived from an EMBL/GenBank/DDBJ whole genome shotgun (WGS) entry which is preliminary data.</text>
</comment>